<reference evidence="1" key="1">
    <citation type="submission" date="2022-10" db="EMBL/GenBank/DDBJ databases">
        <title>Complete genome sequence resource for Xanthomonas hortorum isolated from Greek Oregano.</title>
        <authorList>
            <person name="Gonzalez-Tobon J."/>
            <person name="Helmann T.C."/>
            <person name="Daughtrey M."/>
            <person name="Stodghill P.V."/>
            <person name="Filiatrault M.J."/>
        </authorList>
    </citation>
    <scope>NUCLEOTIDE SEQUENCE</scope>
    <source>
        <strain evidence="1">Oregano 108</strain>
    </source>
</reference>
<sequence>MNELLGRLPIERDREQRSFTGLNATPVDEPSALKKCSKKLGTTGLKAGSMIYNERKRLSRSDMNTCHARRRII</sequence>
<dbReference type="Proteomes" id="UP001164737">
    <property type="component" value="Chromosome"/>
</dbReference>
<name>A0AA47EW87_9XANT</name>
<evidence type="ECO:0000313" key="2">
    <source>
        <dbReference type="Proteomes" id="UP001164737"/>
    </source>
</evidence>
<dbReference type="AlphaFoldDB" id="A0AA47EW87"/>
<gene>
    <name evidence="1" type="ORF">OEG85_02080</name>
</gene>
<proteinExistence type="predicted"/>
<organism evidence="1 2">
    <name type="scientific">Xanthomonas hortorum</name>
    <dbReference type="NCBI Taxonomy" id="56454"/>
    <lineage>
        <taxon>Bacteria</taxon>
        <taxon>Pseudomonadati</taxon>
        <taxon>Pseudomonadota</taxon>
        <taxon>Gammaproteobacteria</taxon>
        <taxon>Lysobacterales</taxon>
        <taxon>Lysobacteraceae</taxon>
        <taxon>Xanthomonas</taxon>
    </lineage>
</organism>
<evidence type="ECO:0000313" key="1">
    <source>
        <dbReference type="EMBL" id="WAH64812.1"/>
    </source>
</evidence>
<accession>A0AA47EW87</accession>
<dbReference type="EMBL" id="CP107241">
    <property type="protein sequence ID" value="WAH64812.1"/>
    <property type="molecule type" value="Genomic_DNA"/>
</dbReference>
<protein>
    <submittedName>
        <fullName evidence="1">Uncharacterized protein</fullName>
    </submittedName>
</protein>